<keyword evidence="3" id="KW-1185">Reference proteome</keyword>
<sequence>WGEKGKWNLEQRDGKTGEETELQLSLLGSQDEIAEVGFPYFGGDGTEHFNKVELENVLLHKLPVKRLQLADGSTALVTTVYDLTLAN</sequence>
<organism evidence="2 3">
    <name type="scientific">Alkalicoccobacillus porphyridii</name>
    <dbReference type="NCBI Taxonomy" id="2597270"/>
    <lineage>
        <taxon>Bacteria</taxon>
        <taxon>Bacillati</taxon>
        <taxon>Bacillota</taxon>
        <taxon>Bacilli</taxon>
        <taxon>Bacillales</taxon>
        <taxon>Bacillaceae</taxon>
        <taxon>Alkalicoccobacillus</taxon>
    </lineage>
</organism>
<feature type="compositionally biased region" description="Basic and acidic residues" evidence="1">
    <location>
        <begin position="1"/>
        <end position="18"/>
    </location>
</feature>
<gene>
    <name evidence="2" type="ORF">FN960_21800</name>
</gene>
<dbReference type="RefSeq" id="WP_185971154.1">
    <property type="nucleotide sequence ID" value="NZ_VLXZ01000254.1"/>
</dbReference>
<reference evidence="2 3" key="1">
    <citation type="submission" date="2019-07" db="EMBL/GenBank/DDBJ databases">
        <authorList>
            <person name="Park Y.J."/>
            <person name="Jeong S.E."/>
            <person name="Jung H.S."/>
        </authorList>
    </citation>
    <scope>NUCLEOTIDE SEQUENCE [LARGE SCALE GENOMIC DNA]</scope>
    <source>
        <strain evidence="3">P16(2019)</strain>
    </source>
</reference>
<protein>
    <submittedName>
        <fullName evidence="2">Nitrate reductase subunit alpha</fullName>
    </submittedName>
</protein>
<dbReference type="Gene3D" id="3.40.50.12440">
    <property type="match status" value="1"/>
</dbReference>
<evidence type="ECO:0000256" key="1">
    <source>
        <dbReference type="SAM" id="MobiDB-lite"/>
    </source>
</evidence>
<feature type="non-terminal residue" evidence="2">
    <location>
        <position position="1"/>
    </location>
</feature>
<dbReference type="SUPFAM" id="SSF53706">
    <property type="entry name" value="Formate dehydrogenase/DMSO reductase, domains 1-3"/>
    <property type="match status" value="1"/>
</dbReference>
<name>A0A553ZSG1_9BACI</name>
<evidence type="ECO:0000313" key="2">
    <source>
        <dbReference type="EMBL" id="TSB44402.1"/>
    </source>
</evidence>
<dbReference type="Proteomes" id="UP000318521">
    <property type="component" value="Unassembled WGS sequence"/>
</dbReference>
<accession>A0A553ZSG1</accession>
<evidence type="ECO:0000313" key="3">
    <source>
        <dbReference type="Proteomes" id="UP000318521"/>
    </source>
</evidence>
<proteinExistence type="predicted"/>
<comment type="caution">
    <text evidence="2">The sequence shown here is derived from an EMBL/GenBank/DDBJ whole genome shotgun (WGS) entry which is preliminary data.</text>
</comment>
<dbReference type="EMBL" id="VLXZ01000254">
    <property type="protein sequence ID" value="TSB44402.1"/>
    <property type="molecule type" value="Genomic_DNA"/>
</dbReference>
<dbReference type="AlphaFoldDB" id="A0A553ZSG1"/>
<feature type="region of interest" description="Disordered" evidence="1">
    <location>
        <begin position="1"/>
        <end position="20"/>
    </location>
</feature>
<feature type="non-terminal residue" evidence="2">
    <location>
        <position position="87"/>
    </location>
</feature>